<sequence length="226" mass="24800">MDPRQLQWAPIETGTVFPSSPQCPTVPVLPSYTPISWHSQSTSASPVNTSDSDGPQPTPRMTVKVDLSPSPPTDAESQAAITPSVPVALNCDNNRQARKKSFPCLISGCPYAFGTKKDLERHCNSVHGSAGDNGFRCRCGKVRTRKDNHDRHILACRNESITSFRCWCGHETGLVTEHREHIRHWTIRSGCPGPRAARQSSPFSLENDSAVVRDTWNPSGITGIKN</sequence>
<proteinExistence type="predicted"/>
<accession>A0AAN6XYN8</accession>
<evidence type="ECO:0000313" key="4">
    <source>
        <dbReference type="Proteomes" id="UP001301769"/>
    </source>
</evidence>
<protein>
    <recommendedName>
        <fullName evidence="2">C2H2-type domain-containing protein</fullName>
    </recommendedName>
</protein>
<evidence type="ECO:0000256" key="1">
    <source>
        <dbReference type="SAM" id="MobiDB-lite"/>
    </source>
</evidence>
<organism evidence="3 4">
    <name type="scientific">Rhypophila decipiens</name>
    <dbReference type="NCBI Taxonomy" id="261697"/>
    <lineage>
        <taxon>Eukaryota</taxon>
        <taxon>Fungi</taxon>
        <taxon>Dikarya</taxon>
        <taxon>Ascomycota</taxon>
        <taxon>Pezizomycotina</taxon>
        <taxon>Sordariomycetes</taxon>
        <taxon>Sordariomycetidae</taxon>
        <taxon>Sordariales</taxon>
        <taxon>Naviculisporaceae</taxon>
        <taxon>Rhypophila</taxon>
    </lineage>
</organism>
<reference evidence="3" key="1">
    <citation type="journal article" date="2023" name="Mol. Phylogenet. Evol.">
        <title>Genome-scale phylogeny and comparative genomics of the fungal order Sordariales.</title>
        <authorList>
            <person name="Hensen N."/>
            <person name="Bonometti L."/>
            <person name="Westerberg I."/>
            <person name="Brannstrom I.O."/>
            <person name="Guillou S."/>
            <person name="Cros-Aarteil S."/>
            <person name="Calhoun S."/>
            <person name="Haridas S."/>
            <person name="Kuo A."/>
            <person name="Mondo S."/>
            <person name="Pangilinan J."/>
            <person name="Riley R."/>
            <person name="LaButti K."/>
            <person name="Andreopoulos B."/>
            <person name="Lipzen A."/>
            <person name="Chen C."/>
            <person name="Yan M."/>
            <person name="Daum C."/>
            <person name="Ng V."/>
            <person name="Clum A."/>
            <person name="Steindorff A."/>
            <person name="Ohm R.A."/>
            <person name="Martin F."/>
            <person name="Silar P."/>
            <person name="Natvig D.O."/>
            <person name="Lalanne C."/>
            <person name="Gautier V."/>
            <person name="Ament-Velasquez S.L."/>
            <person name="Kruys A."/>
            <person name="Hutchinson M.I."/>
            <person name="Powell A.J."/>
            <person name="Barry K."/>
            <person name="Miller A.N."/>
            <person name="Grigoriev I.V."/>
            <person name="Debuchy R."/>
            <person name="Gladieux P."/>
            <person name="Hiltunen Thoren M."/>
            <person name="Johannesson H."/>
        </authorList>
    </citation>
    <scope>NUCLEOTIDE SEQUENCE</scope>
    <source>
        <strain evidence="3">PSN293</strain>
    </source>
</reference>
<feature type="domain" description="C2H2-type" evidence="2">
    <location>
        <begin position="104"/>
        <end position="127"/>
    </location>
</feature>
<dbReference type="AlphaFoldDB" id="A0AAN6XYN8"/>
<reference evidence="3" key="2">
    <citation type="submission" date="2023-05" db="EMBL/GenBank/DDBJ databases">
        <authorList>
            <consortium name="Lawrence Berkeley National Laboratory"/>
            <person name="Steindorff A."/>
            <person name="Hensen N."/>
            <person name="Bonometti L."/>
            <person name="Westerberg I."/>
            <person name="Brannstrom I.O."/>
            <person name="Guillou S."/>
            <person name="Cros-Aarteil S."/>
            <person name="Calhoun S."/>
            <person name="Haridas S."/>
            <person name="Kuo A."/>
            <person name="Mondo S."/>
            <person name="Pangilinan J."/>
            <person name="Riley R."/>
            <person name="Labutti K."/>
            <person name="Andreopoulos B."/>
            <person name="Lipzen A."/>
            <person name="Chen C."/>
            <person name="Yanf M."/>
            <person name="Daum C."/>
            <person name="Ng V."/>
            <person name="Clum A."/>
            <person name="Ohm R."/>
            <person name="Martin F."/>
            <person name="Silar P."/>
            <person name="Natvig D."/>
            <person name="Lalanne C."/>
            <person name="Gautier V."/>
            <person name="Ament-Velasquez S.L."/>
            <person name="Kruys A."/>
            <person name="Hutchinson M.I."/>
            <person name="Powell A.J."/>
            <person name="Barry K."/>
            <person name="Miller A.N."/>
            <person name="Grigoriev I.V."/>
            <person name="Debuchy R."/>
            <person name="Gladieux P."/>
            <person name="Thoren M.H."/>
            <person name="Johannesson H."/>
        </authorList>
    </citation>
    <scope>NUCLEOTIDE SEQUENCE</scope>
    <source>
        <strain evidence="3">PSN293</strain>
    </source>
</reference>
<name>A0AAN6XYN8_9PEZI</name>
<dbReference type="InterPro" id="IPR013087">
    <property type="entry name" value="Znf_C2H2_type"/>
</dbReference>
<dbReference type="SMART" id="SM00355">
    <property type="entry name" value="ZnF_C2H2"/>
    <property type="match status" value="1"/>
</dbReference>
<feature type="compositionally biased region" description="Polar residues" evidence="1">
    <location>
        <begin position="33"/>
        <end position="55"/>
    </location>
</feature>
<evidence type="ECO:0000313" key="3">
    <source>
        <dbReference type="EMBL" id="KAK4206067.1"/>
    </source>
</evidence>
<comment type="caution">
    <text evidence="3">The sequence shown here is derived from an EMBL/GenBank/DDBJ whole genome shotgun (WGS) entry which is preliminary data.</text>
</comment>
<feature type="region of interest" description="Disordered" evidence="1">
    <location>
        <begin position="1"/>
        <end position="80"/>
    </location>
</feature>
<keyword evidence="4" id="KW-1185">Reference proteome</keyword>
<dbReference type="EMBL" id="MU858526">
    <property type="protein sequence ID" value="KAK4206067.1"/>
    <property type="molecule type" value="Genomic_DNA"/>
</dbReference>
<gene>
    <name evidence="3" type="ORF">QBC37DRAFT_435477</name>
</gene>
<dbReference type="Proteomes" id="UP001301769">
    <property type="component" value="Unassembled WGS sequence"/>
</dbReference>
<evidence type="ECO:0000259" key="2">
    <source>
        <dbReference type="PROSITE" id="PS00028"/>
    </source>
</evidence>
<dbReference type="Gene3D" id="3.30.160.60">
    <property type="entry name" value="Classic Zinc Finger"/>
    <property type="match status" value="1"/>
</dbReference>
<dbReference type="PROSITE" id="PS00028">
    <property type="entry name" value="ZINC_FINGER_C2H2_1"/>
    <property type="match status" value="1"/>
</dbReference>